<protein>
    <recommendedName>
        <fullName evidence="3">Integrase catalytic domain-containing protein</fullName>
    </recommendedName>
</protein>
<dbReference type="EMBL" id="CACVKT020008808">
    <property type="protein sequence ID" value="CAC5417756.1"/>
    <property type="molecule type" value="Genomic_DNA"/>
</dbReference>
<dbReference type="AlphaFoldDB" id="A0A6J8ECP6"/>
<sequence length="240" mass="26759">MNPVFNGNVSRCKICDSKFHWVKDCPHKQLGVNLTEHETQEFKPLTVFVAEAYNAAVIDTACSKTVCGSKWLYEFVESLDPGLDQITCFESHVPFKFGDGQTVYSYQKVIIPALIGSVKCSIETEVVDSEIPLLLSKTSLKRASIILDLSNCKVTMLGQLVDDEPNFKCRLSAAAIIRRKDSKVIVDKFMQIWVGVYGAPEVGVYTDNGGEFNSQIFRHGRKFEYVSKTTAGYTVHGPVE</sequence>
<keyword evidence="2" id="KW-1185">Reference proteome</keyword>
<reference evidence="1 2" key="1">
    <citation type="submission" date="2020-06" db="EMBL/GenBank/DDBJ databases">
        <authorList>
            <person name="Li R."/>
            <person name="Bekaert M."/>
        </authorList>
    </citation>
    <scope>NUCLEOTIDE SEQUENCE [LARGE SCALE GENOMIC DNA]</scope>
    <source>
        <strain evidence="2">wild</strain>
    </source>
</reference>
<gene>
    <name evidence="1" type="ORF">MCOR_50240</name>
</gene>
<evidence type="ECO:0000313" key="2">
    <source>
        <dbReference type="Proteomes" id="UP000507470"/>
    </source>
</evidence>
<name>A0A6J8ECP6_MYTCO</name>
<organism evidence="1 2">
    <name type="scientific">Mytilus coruscus</name>
    <name type="common">Sea mussel</name>
    <dbReference type="NCBI Taxonomy" id="42192"/>
    <lineage>
        <taxon>Eukaryota</taxon>
        <taxon>Metazoa</taxon>
        <taxon>Spiralia</taxon>
        <taxon>Lophotrochozoa</taxon>
        <taxon>Mollusca</taxon>
        <taxon>Bivalvia</taxon>
        <taxon>Autobranchia</taxon>
        <taxon>Pteriomorphia</taxon>
        <taxon>Mytilida</taxon>
        <taxon>Mytiloidea</taxon>
        <taxon>Mytilidae</taxon>
        <taxon>Mytilinae</taxon>
        <taxon>Mytilus</taxon>
    </lineage>
</organism>
<accession>A0A6J8ECP6</accession>
<evidence type="ECO:0008006" key="3">
    <source>
        <dbReference type="Google" id="ProtNLM"/>
    </source>
</evidence>
<evidence type="ECO:0000313" key="1">
    <source>
        <dbReference type="EMBL" id="CAC5417756.1"/>
    </source>
</evidence>
<proteinExistence type="predicted"/>
<dbReference type="OrthoDB" id="6109416at2759"/>
<dbReference type="Proteomes" id="UP000507470">
    <property type="component" value="Unassembled WGS sequence"/>
</dbReference>